<dbReference type="PROSITE" id="PS00022">
    <property type="entry name" value="EGF_1"/>
    <property type="match status" value="2"/>
</dbReference>
<dbReference type="InParanoid" id="D2W2F2"/>
<feature type="transmembrane region" description="Helical" evidence="2">
    <location>
        <begin position="1020"/>
        <end position="1043"/>
    </location>
</feature>
<dbReference type="Proteomes" id="UP000006671">
    <property type="component" value="Unassembled WGS sequence"/>
</dbReference>
<keyword evidence="2" id="KW-1133">Transmembrane helix</keyword>
<gene>
    <name evidence="4" type="ORF">NAEGRDRAFT_75567</name>
</gene>
<dbReference type="InterPro" id="IPR011042">
    <property type="entry name" value="6-blade_b-propeller_TolB-like"/>
</dbReference>
<sequence>MSVSFIRNACYSTRRRRKLSWPIIVILSLLLVIATMLISLSNGSDNNYMLTTISGTDNCGDGYYGNTTCVNSPSGIHVTSDGTMYIAEYTSKRIRKVSKIGIVSTLMKTPYEPNHIFVLEKSIYLPPIVYFVMKNYVVKVLNDGSLETVAGSESGNGDSMDGDSALGAVLNTPDSIYVNQQEEIYICDTLNAKIKKVSNGKIYTIAGNGKLVNTGNLATQIFLAMPQGVYVDEKKNEVYIADTNSYLIRKIDSNGIISTLAGISGKLGDDQNVLASTAKLFTPRRVKLNSQGEVFWVESSNEKVKKIDKDGYLRFVAGNGQQGYNGDNMNALTSSFMLPQDVYISKDDQFIYIGEFCYTKLICLDTGQLRVRRINIPTQIIDTYVGNGHSFSSGDGIRAIDATYGQYIFPFINSKSAKINNHQDIYIGDVQGGLLRKIYYSIGDRQLYTKFIDYIGGNLMVNVPRGLFVDDSGNIYYAVVFYNNVYKMDVTTGQQILFAGISRLGNSGNGGPATSAMLNRPVQVFGDYSNMIYIVESGSSKIRKVDLQSGIISDFCGTSIGYGGDNGLPEYAKLANPAGGFYHRSTGDIYIADTGNGRIRKISANDSTITTVAGNGIYSPPAPQPTRFSNEILDDFQDGILAIDASLKSPTSVVVNDEGEIFISDRDNYRIFKVLLNGSIITIAGNGQSSNPTMNYQLGTDTTLIGPETMTINADGDLFIADNMYLRKLALPKSPSCFGISSTNSSVCSGHGQCYDFDMCECQHGYSGVNCEKIVCFDMSSDDPYVCGGGHGKCIDVDTCKCFNDTMYTGPECRIPICFGLNATDNAVCSQNGICVDYNKCQCSNVMYSGLDCSIPYSCYNISFSDSKVCSGNGNCQLNGTCSCQPTFVGQQCQFKGFNSDEIILRWNVSSAKLRETVRLEALFPENYFTHPQSSKNVMSYIKISYYQSLELYRSISVQNRIIYHEMSFGDETQAIAKMIVYDDKSNVMLMQPIMWKEAKLNVLVDRQTTLSEPTPSNNLAYLAFLSLIPLLLLLIIIIAIVVKILSGKYSHKNLSNGNVMPATNVEMKQI</sequence>
<evidence type="ECO:0000259" key="3">
    <source>
        <dbReference type="PROSITE" id="PS50026"/>
    </source>
</evidence>
<keyword evidence="1" id="KW-0245">EGF-like domain</keyword>
<dbReference type="SUPFAM" id="SSF63829">
    <property type="entry name" value="Calcium-dependent phosphotriesterase"/>
    <property type="match status" value="1"/>
</dbReference>
<dbReference type="AlphaFoldDB" id="D2W2F2"/>
<feature type="domain" description="EGF-like" evidence="3">
    <location>
        <begin position="739"/>
        <end position="772"/>
    </location>
</feature>
<evidence type="ECO:0000256" key="2">
    <source>
        <dbReference type="SAM" id="Phobius"/>
    </source>
</evidence>
<dbReference type="Gene3D" id="2.120.10.30">
    <property type="entry name" value="TolB, C-terminal domain"/>
    <property type="match status" value="7"/>
</dbReference>
<name>D2W2F2_NAEGR</name>
<dbReference type="PROSITE" id="PS01186">
    <property type="entry name" value="EGF_2"/>
    <property type="match status" value="1"/>
</dbReference>
<feature type="disulfide bond" evidence="1">
    <location>
        <begin position="762"/>
        <end position="771"/>
    </location>
</feature>
<dbReference type="Pfam" id="PF25021">
    <property type="entry name" value="TEN_NHL"/>
    <property type="match status" value="1"/>
</dbReference>
<evidence type="ECO:0000256" key="1">
    <source>
        <dbReference type="PROSITE-ProRule" id="PRU00076"/>
    </source>
</evidence>
<dbReference type="InterPro" id="IPR000742">
    <property type="entry name" value="EGF"/>
</dbReference>
<evidence type="ECO:0000313" key="4">
    <source>
        <dbReference type="EMBL" id="EFC36736.1"/>
    </source>
</evidence>
<accession>D2W2F2</accession>
<dbReference type="Gene3D" id="2.10.25.10">
    <property type="entry name" value="Laminin"/>
    <property type="match status" value="3"/>
</dbReference>
<dbReference type="GeneID" id="8860974"/>
<dbReference type="InterPro" id="IPR056822">
    <property type="entry name" value="TEN_NHL"/>
</dbReference>
<dbReference type="KEGG" id="ngr:NAEGRDRAFT_75567"/>
<evidence type="ECO:0000313" key="5">
    <source>
        <dbReference type="Proteomes" id="UP000006671"/>
    </source>
</evidence>
<dbReference type="PROSITE" id="PS50026">
    <property type="entry name" value="EGF_3"/>
    <property type="match status" value="1"/>
</dbReference>
<dbReference type="VEuPathDB" id="AmoebaDB:NAEGRDRAFT_75567"/>
<feature type="transmembrane region" description="Helical" evidence="2">
    <location>
        <begin position="21"/>
        <end position="40"/>
    </location>
</feature>
<comment type="caution">
    <text evidence="1">Lacks conserved residue(s) required for the propagation of feature annotation.</text>
</comment>
<dbReference type="CDD" id="cd00054">
    <property type="entry name" value="EGF_CA"/>
    <property type="match status" value="1"/>
</dbReference>
<dbReference type="OrthoDB" id="5307922at2759"/>
<proteinExistence type="predicted"/>
<dbReference type="SUPFAM" id="SSF101898">
    <property type="entry name" value="NHL repeat"/>
    <property type="match status" value="1"/>
</dbReference>
<keyword evidence="1" id="KW-1015">Disulfide bond</keyword>
<keyword evidence="2" id="KW-0812">Transmembrane</keyword>
<organism evidence="5">
    <name type="scientific">Naegleria gruberi</name>
    <name type="common">Amoeba</name>
    <dbReference type="NCBI Taxonomy" id="5762"/>
    <lineage>
        <taxon>Eukaryota</taxon>
        <taxon>Discoba</taxon>
        <taxon>Heterolobosea</taxon>
        <taxon>Tetramitia</taxon>
        <taxon>Eutetramitia</taxon>
        <taxon>Vahlkampfiidae</taxon>
        <taxon>Naegleria</taxon>
    </lineage>
</organism>
<dbReference type="EMBL" id="GG738926">
    <property type="protein sequence ID" value="EFC36736.1"/>
    <property type="molecule type" value="Genomic_DNA"/>
</dbReference>
<keyword evidence="5" id="KW-1185">Reference proteome</keyword>
<dbReference type="RefSeq" id="XP_002669480.1">
    <property type="nucleotide sequence ID" value="XM_002669434.1"/>
</dbReference>
<reference evidence="4 5" key="1">
    <citation type="journal article" date="2010" name="Cell">
        <title>The genome of Naegleria gruberi illuminates early eukaryotic versatility.</title>
        <authorList>
            <person name="Fritz-Laylin L.K."/>
            <person name="Prochnik S.E."/>
            <person name="Ginger M.L."/>
            <person name="Dacks J.B."/>
            <person name="Carpenter M.L."/>
            <person name="Field M.C."/>
            <person name="Kuo A."/>
            <person name="Paredez A."/>
            <person name="Chapman J."/>
            <person name="Pham J."/>
            <person name="Shu S."/>
            <person name="Neupane R."/>
            <person name="Cipriano M."/>
            <person name="Mancuso J."/>
            <person name="Tu H."/>
            <person name="Salamov A."/>
            <person name="Lindquist E."/>
            <person name="Shapiro H."/>
            <person name="Lucas S."/>
            <person name="Grigoriev I.V."/>
            <person name="Cande W.Z."/>
            <person name="Fulton C."/>
            <person name="Rokhsar D.S."/>
            <person name="Dawson S.C."/>
        </authorList>
    </citation>
    <scope>NUCLEOTIDE SEQUENCE [LARGE SCALE GENOMIC DNA]</scope>
    <source>
        <strain evidence="4 5">NEG-M</strain>
    </source>
</reference>
<keyword evidence="2" id="KW-0472">Membrane</keyword>
<dbReference type="eggNOG" id="KOG1225">
    <property type="taxonomic scope" value="Eukaryota"/>
</dbReference>
<dbReference type="SMART" id="SM00181">
    <property type="entry name" value="EGF"/>
    <property type="match status" value="3"/>
</dbReference>
<dbReference type="PANTHER" id="PTHR46388">
    <property type="entry name" value="NHL REPEAT-CONTAINING PROTEIN 2"/>
    <property type="match status" value="1"/>
</dbReference>
<protein>
    <submittedName>
        <fullName evidence="4">Predicted protein</fullName>
    </submittedName>
</protein>
<dbReference type="PANTHER" id="PTHR46388:SF2">
    <property type="entry name" value="NHL REPEAT-CONTAINING PROTEIN 2"/>
    <property type="match status" value="1"/>
</dbReference>